<evidence type="ECO:0000313" key="1">
    <source>
        <dbReference type="EMBL" id="CAJ1373055.1"/>
    </source>
</evidence>
<keyword evidence="2" id="KW-1185">Reference proteome</keyword>
<sequence length="618" mass="69929">GCLGLRVARRGAGSGCLGQRGHFVPIDEQSYIPVPPEVLWSKLRERLPSDEDEAKEWDNLCSALQERVHAELRPLRMSLRDAYQPFDPARRRWVGAWPLPDKEEHFAREFLRAASLAGFTPLSRFDLEKTRELKADLLSLPVTINWDHLDSRWIESLLKAEESLPEALSDFGGYVLALKRGLAVERRSGRWLMQKLECLQSQWLLRVGSLLQSLLQGFIHLSAKAWNHALPAARDWAETRHAAAFKQTARLLRAAGRQGAQLAPLAREAMRSLRMRISGTQVLRRLQPNSYRYAQWMFGDVFKKRLSTERAALIERLARAWEQEVTLRGRYHKPMASELGRSALESGNFLERVSVEHLPVSLGSLLAPAELQEPQFQEILIVYRLGGGDADAPRPPPRREICIRRFFEVAMKDIKLVLPQEAWRVRGRPLDMIRADLITMVGILGVLLHLFGDANKWLALVPAITLLSVRTFSNYRRVGVGSKSRVSSMLFDRCLDKDAALMRLLPDAAEAQVFAECVLTYWALIAASAERHDEPKPTIGKEELTWRGAEVVAELVEEVDLPRAGISPNFDGALKRLVRWGLIQAEKDGFCLTASRHLASATAKLRRARRGDILWEGL</sequence>
<dbReference type="Pfam" id="PF12576">
    <property type="entry name" value="DUF3754"/>
    <property type="match status" value="1"/>
</dbReference>
<organism evidence="1 2">
    <name type="scientific">Effrenium voratum</name>
    <dbReference type="NCBI Taxonomy" id="2562239"/>
    <lineage>
        <taxon>Eukaryota</taxon>
        <taxon>Sar</taxon>
        <taxon>Alveolata</taxon>
        <taxon>Dinophyceae</taxon>
        <taxon>Suessiales</taxon>
        <taxon>Symbiodiniaceae</taxon>
        <taxon>Effrenium</taxon>
    </lineage>
</organism>
<feature type="non-terminal residue" evidence="1">
    <location>
        <position position="1"/>
    </location>
</feature>
<dbReference type="AlphaFoldDB" id="A0AA36HPQ2"/>
<name>A0AA36HPQ2_9DINO</name>
<dbReference type="PANTHER" id="PTHR33645">
    <property type="entry name" value="AMINOPEPTIDASE (DUF3754)"/>
    <property type="match status" value="1"/>
</dbReference>
<dbReference type="InterPro" id="IPR022227">
    <property type="entry name" value="DUF3754"/>
</dbReference>
<accession>A0AA36HPQ2</accession>
<dbReference type="Proteomes" id="UP001178507">
    <property type="component" value="Unassembled WGS sequence"/>
</dbReference>
<evidence type="ECO:0000313" key="2">
    <source>
        <dbReference type="Proteomes" id="UP001178507"/>
    </source>
</evidence>
<dbReference type="EMBL" id="CAUJNA010000173">
    <property type="protein sequence ID" value="CAJ1373055.1"/>
    <property type="molecule type" value="Genomic_DNA"/>
</dbReference>
<dbReference type="PANTHER" id="PTHR33645:SF11">
    <property type="entry name" value="AMINOPEPTIDASE (DUF3754)"/>
    <property type="match status" value="1"/>
</dbReference>
<gene>
    <name evidence="1" type="ORF">EVOR1521_LOCUS2997</name>
</gene>
<protein>
    <submittedName>
        <fullName evidence="1">Uncharacterized protein</fullName>
    </submittedName>
</protein>
<proteinExistence type="predicted"/>
<comment type="caution">
    <text evidence="1">The sequence shown here is derived from an EMBL/GenBank/DDBJ whole genome shotgun (WGS) entry which is preliminary data.</text>
</comment>
<reference evidence="1" key="1">
    <citation type="submission" date="2023-08" db="EMBL/GenBank/DDBJ databases">
        <authorList>
            <person name="Chen Y."/>
            <person name="Shah S."/>
            <person name="Dougan E. K."/>
            <person name="Thang M."/>
            <person name="Chan C."/>
        </authorList>
    </citation>
    <scope>NUCLEOTIDE SEQUENCE</scope>
</reference>